<accession>A0A4Y2EBB6</accession>
<gene>
    <name evidence="13" type="primary">Tf2-6_151</name>
    <name evidence="12" type="synonym">Tf2-6_206</name>
    <name evidence="12" type="ORF">AVEN_13825_1</name>
    <name evidence="13" type="ORF">AVEN_210395_1</name>
</gene>
<dbReference type="OrthoDB" id="8065943at2759"/>
<evidence type="ECO:0000256" key="4">
    <source>
        <dbReference type="ARBA" id="ARBA00022722"/>
    </source>
</evidence>
<protein>
    <recommendedName>
        <fullName evidence="1">RNA-directed DNA polymerase</fullName>
        <ecNumber evidence="1">2.7.7.49</ecNumber>
    </recommendedName>
</protein>
<reference evidence="13 14" key="1">
    <citation type="journal article" date="2019" name="Sci. Rep.">
        <title>Orb-weaving spider Araneus ventricosus genome elucidates the spidroin gene catalogue.</title>
        <authorList>
            <person name="Kono N."/>
            <person name="Nakamura H."/>
            <person name="Ohtoshi R."/>
            <person name="Moran D.A.P."/>
            <person name="Shinohara A."/>
            <person name="Yoshida Y."/>
            <person name="Fujiwara M."/>
            <person name="Mori M."/>
            <person name="Tomita M."/>
            <person name="Arakawa K."/>
        </authorList>
    </citation>
    <scope>NUCLEOTIDE SEQUENCE [LARGE SCALE GENOMIC DNA]</scope>
</reference>
<evidence type="ECO:0000256" key="6">
    <source>
        <dbReference type="ARBA" id="ARBA00022801"/>
    </source>
</evidence>
<keyword evidence="14" id="KW-1185">Reference proteome</keyword>
<evidence type="ECO:0000256" key="2">
    <source>
        <dbReference type="ARBA" id="ARBA00022679"/>
    </source>
</evidence>
<dbReference type="GO" id="GO:0003676">
    <property type="term" value="F:nucleic acid binding"/>
    <property type="evidence" value="ECO:0007669"/>
    <property type="project" value="InterPro"/>
</dbReference>
<dbReference type="GO" id="GO:0015074">
    <property type="term" value="P:DNA integration"/>
    <property type="evidence" value="ECO:0007669"/>
    <property type="project" value="InterPro"/>
</dbReference>
<keyword evidence="5" id="KW-0255">Endonuclease</keyword>
<dbReference type="Gene3D" id="4.10.60.10">
    <property type="entry name" value="Zinc finger, CCHC-type"/>
    <property type="match status" value="1"/>
</dbReference>
<dbReference type="InterPro" id="IPR001995">
    <property type="entry name" value="Peptidase_A2_cat"/>
</dbReference>
<evidence type="ECO:0000256" key="3">
    <source>
        <dbReference type="ARBA" id="ARBA00022695"/>
    </source>
</evidence>
<evidence type="ECO:0000259" key="9">
    <source>
        <dbReference type="PROSITE" id="PS50175"/>
    </source>
</evidence>
<dbReference type="PANTHER" id="PTHR37984">
    <property type="entry name" value="PROTEIN CBG26694"/>
    <property type="match status" value="1"/>
</dbReference>
<dbReference type="CDD" id="cd09274">
    <property type="entry name" value="RNase_HI_RT_Ty3"/>
    <property type="match status" value="1"/>
</dbReference>
<dbReference type="GO" id="GO:0006508">
    <property type="term" value="P:proteolysis"/>
    <property type="evidence" value="ECO:0007669"/>
    <property type="project" value="InterPro"/>
</dbReference>
<dbReference type="Pfam" id="PF17917">
    <property type="entry name" value="RT_RNaseH"/>
    <property type="match status" value="1"/>
</dbReference>
<dbReference type="Gene3D" id="3.10.20.370">
    <property type="match status" value="1"/>
</dbReference>
<dbReference type="InterPro" id="IPR036875">
    <property type="entry name" value="Znf_CCHC_sf"/>
</dbReference>
<keyword evidence="7" id="KW-0695">RNA-directed DNA polymerase</keyword>
<dbReference type="GO" id="GO:0004519">
    <property type="term" value="F:endonuclease activity"/>
    <property type="evidence" value="ECO:0007669"/>
    <property type="project" value="UniProtKB-KW"/>
</dbReference>
<organism evidence="13 14">
    <name type="scientific">Araneus ventricosus</name>
    <name type="common">Orbweaver spider</name>
    <name type="synonym">Epeira ventricosa</name>
    <dbReference type="NCBI Taxonomy" id="182803"/>
    <lineage>
        <taxon>Eukaryota</taxon>
        <taxon>Metazoa</taxon>
        <taxon>Ecdysozoa</taxon>
        <taxon>Arthropoda</taxon>
        <taxon>Chelicerata</taxon>
        <taxon>Arachnida</taxon>
        <taxon>Araneae</taxon>
        <taxon>Araneomorphae</taxon>
        <taxon>Entelegynae</taxon>
        <taxon>Araneoidea</taxon>
        <taxon>Araneidae</taxon>
        <taxon>Araneus</taxon>
    </lineage>
</organism>
<keyword evidence="3" id="KW-0548">Nucleotidyltransferase</keyword>
<dbReference type="SUPFAM" id="SSF57756">
    <property type="entry name" value="Retrovirus zinc finger-like domains"/>
    <property type="match status" value="1"/>
</dbReference>
<comment type="caution">
    <text evidence="13">The sequence shown here is derived from an EMBL/GenBank/DDBJ whole genome shotgun (WGS) entry which is preliminary data.</text>
</comment>
<dbReference type="EC" id="2.7.7.49" evidence="1"/>
<evidence type="ECO:0000313" key="13">
    <source>
        <dbReference type="EMBL" id="GBM26420.1"/>
    </source>
</evidence>
<evidence type="ECO:0000256" key="8">
    <source>
        <dbReference type="SAM" id="Coils"/>
    </source>
</evidence>
<feature type="coiled-coil region" evidence="8">
    <location>
        <begin position="1177"/>
        <end position="1204"/>
    </location>
</feature>
<keyword evidence="8" id="KW-0175">Coiled coil</keyword>
<dbReference type="PANTHER" id="PTHR37984:SF5">
    <property type="entry name" value="PROTEIN NYNRIN-LIKE"/>
    <property type="match status" value="1"/>
</dbReference>
<dbReference type="PROSITE" id="PS50878">
    <property type="entry name" value="RT_POL"/>
    <property type="match status" value="1"/>
</dbReference>
<sequence length="1205" mass="140095">MAFLLARRKEDLMTLAADLDLTFEASFTKLKLKELIVKSPDYVEDDVKKMLDGIVEERTKGEEKADKEKIRKEKKEEREYELEKLRIQAQRIANIPNSAENVQTPNKPIHETFHKFNMQEDISLNLTLFERHAELTFLPKKDWVQKLIGLIPIEIAHLIAREPADKCNDYDHVKDLLLQRFKLSPEKFRQLFLFHQKDDEKTWQDFQHELQTYFDGWTLGLKVNTYDQLRELIIADQMKKKAPYDLREHFLDEWSTINSPIELAKKFEDYEDVRRTIKPKQFKSFAKGSSNNHKYFRGQEHFHLGSNGNEKKYFQSKRTVYDKRIKQLTCSYCKGSGHYAVDCTKRRKDSKNNKSSSSPVQICSRISKERIKTRKITIGNKTFEALIDTGSSVTLIREDVSKGIIEQSKLSRDIVVLSGLGKYEVKTKGSFQREIELDGEKYSVTWHVVPTPYLEFQAVIGSDILEQACVGFDRKGVYFRKHEDKVWFMHTQVYEARIEDEIEVKHVTNPRIRKELSELINNYIPKKTETTNVSMRIILKDDVPVYQPARRLSFPENQAVNKQIDEWLDQGIVRQSSSEYASPIVLVKKKDGTARLCVDYRKLNRKLVKDRFPLPVIEDVLDKLQDAKVYSTLDLKNGFFHVEVNEDCKHFTSFVVPDGQFEFNKVPFDLSTSPSVFQRYVYSIFRELMRKGIVIIYMDDLIIPAKDEDEAYSKIAKPLSDLIRSDNPFVFEQPQIEAFEKLKKLLTESPVLSIFQQGKTTELHTDASQQGYGAVLLQEAEDGKLHPVQYMSKKTTPAEEKYSSYELEVLAVVNALRKFRTYLMGNHFKIITDCSAFQRTMDKKDLVTRIARWALLLEEFDYEIVHRSGQRMQHVDALSRYPVAIITSDTLTARLKRAQQEDEYTQSLRSMIGSNNDSDFFDKNEILYKYVDGRELIVVPRDMQTEIIKLAHEKGHFSAAKTEGVVKQEFFIPNLSKQVQNVILNCVPCILTNKKSGKKDGFLSPIPKEDVPLSTYHVDFIGPLPSTNKKYQHILTIVNAFTKFTWLNPVKSTSAEDALDKLKVQQKTFGNPKRIITDRSSAFTSKAFGDYCTNENIQHFQITTGVPRGNGQVERIHRTLIPVLTKLSIADSTKWFKFVDPLQRILNSTFNRSTKWSPFELLIGVTMRNKEDLHLRDLLMEEMMEELQEQRDELRQDAKKNIQKI</sequence>
<dbReference type="InterPro" id="IPR050951">
    <property type="entry name" value="Retrovirus_Pol_polyprotein"/>
</dbReference>
<dbReference type="GO" id="GO:0004190">
    <property type="term" value="F:aspartic-type endopeptidase activity"/>
    <property type="evidence" value="ECO:0007669"/>
    <property type="project" value="InterPro"/>
</dbReference>
<evidence type="ECO:0000313" key="12">
    <source>
        <dbReference type="EMBL" id="GBM26401.1"/>
    </source>
</evidence>
<name>A0A4Y2EBB6_ARAVE</name>
<proteinExistence type="predicted"/>
<dbReference type="GO" id="GO:0042575">
    <property type="term" value="C:DNA polymerase complex"/>
    <property type="evidence" value="ECO:0007669"/>
    <property type="project" value="UniProtKB-ARBA"/>
</dbReference>
<dbReference type="InterPro" id="IPR000477">
    <property type="entry name" value="RT_dom"/>
</dbReference>
<evidence type="ECO:0000256" key="5">
    <source>
        <dbReference type="ARBA" id="ARBA00022759"/>
    </source>
</evidence>
<evidence type="ECO:0000259" key="11">
    <source>
        <dbReference type="PROSITE" id="PS50994"/>
    </source>
</evidence>
<dbReference type="Pfam" id="PF00077">
    <property type="entry name" value="RVP"/>
    <property type="match status" value="1"/>
</dbReference>
<evidence type="ECO:0000259" key="10">
    <source>
        <dbReference type="PROSITE" id="PS50878"/>
    </source>
</evidence>
<dbReference type="GO" id="GO:0008270">
    <property type="term" value="F:zinc ion binding"/>
    <property type="evidence" value="ECO:0007669"/>
    <property type="project" value="InterPro"/>
</dbReference>
<dbReference type="InterPro" id="IPR041373">
    <property type="entry name" value="RT_RNaseH"/>
</dbReference>
<dbReference type="InterPro" id="IPR021109">
    <property type="entry name" value="Peptidase_aspartic_dom_sf"/>
</dbReference>
<keyword evidence="2" id="KW-0808">Transferase</keyword>
<dbReference type="PROSITE" id="PS00141">
    <property type="entry name" value="ASP_PROTEASE"/>
    <property type="match status" value="1"/>
</dbReference>
<dbReference type="InterPro" id="IPR001878">
    <property type="entry name" value="Znf_CCHC"/>
</dbReference>
<dbReference type="Gene3D" id="3.10.10.10">
    <property type="entry name" value="HIV Type 1 Reverse Transcriptase, subunit A, domain 1"/>
    <property type="match status" value="1"/>
</dbReference>
<dbReference type="InterPro" id="IPR001969">
    <property type="entry name" value="Aspartic_peptidase_AS"/>
</dbReference>
<dbReference type="GO" id="GO:0003964">
    <property type="term" value="F:RNA-directed DNA polymerase activity"/>
    <property type="evidence" value="ECO:0007669"/>
    <property type="project" value="UniProtKB-KW"/>
</dbReference>
<dbReference type="Proteomes" id="UP000499080">
    <property type="component" value="Unassembled WGS sequence"/>
</dbReference>
<evidence type="ECO:0000313" key="14">
    <source>
        <dbReference type="Proteomes" id="UP000499080"/>
    </source>
</evidence>
<dbReference type="SUPFAM" id="SSF53098">
    <property type="entry name" value="Ribonuclease H-like"/>
    <property type="match status" value="1"/>
</dbReference>
<dbReference type="Gene3D" id="3.30.420.10">
    <property type="entry name" value="Ribonuclease H-like superfamily/Ribonuclease H"/>
    <property type="match status" value="1"/>
</dbReference>
<dbReference type="EMBL" id="BGPR01092223">
    <property type="protein sequence ID" value="GBM26401.1"/>
    <property type="molecule type" value="Genomic_DNA"/>
</dbReference>
<dbReference type="InterPro" id="IPR043502">
    <property type="entry name" value="DNA/RNA_pol_sf"/>
</dbReference>
<dbReference type="InterPro" id="IPR041588">
    <property type="entry name" value="Integrase_H2C2"/>
</dbReference>
<dbReference type="InterPro" id="IPR012337">
    <property type="entry name" value="RNaseH-like_sf"/>
</dbReference>
<keyword evidence="4" id="KW-0540">Nuclease</keyword>
<dbReference type="InterPro" id="IPR036397">
    <property type="entry name" value="RNaseH_sf"/>
</dbReference>
<dbReference type="Gene3D" id="3.30.70.270">
    <property type="match status" value="1"/>
</dbReference>
<evidence type="ECO:0000256" key="7">
    <source>
        <dbReference type="ARBA" id="ARBA00022918"/>
    </source>
</evidence>
<dbReference type="Gene3D" id="1.10.340.70">
    <property type="match status" value="1"/>
</dbReference>
<dbReference type="SUPFAM" id="SSF56672">
    <property type="entry name" value="DNA/RNA polymerases"/>
    <property type="match status" value="1"/>
</dbReference>
<feature type="domain" description="Reverse transcriptase" evidence="10">
    <location>
        <begin position="568"/>
        <end position="776"/>
    </location>
</feature>
<dbReference type="EMBL" id="BGPR01092227">
    <property type="protein sequence ID" value="GBM26420.1"/>
    <property type="molecule type" value="Genomic_DNA"/>
</dbReference>
<feature type="domain" description="Peptidase A2" evidence="9">
    <location>
        <begin position="383"/>
        <end position="421"/>
    </location>
</feature>
<dbReference type="PROSITE" id="PS50994">
    <property type="entry name" value="INTEGRASE"/>
    <property type="match status" value="1"/>
</dbReference>
<dbReference type="Pfam" id="PF17921">
    <property type="entry name" value="Integrase_H2C2"/>
    <property type="match status" value="1"/>
</dbReference>
<dbReference type="InterPro" id="IPR001584">
    <property type="entry name" value="Integrase_cat-core"/>
</dbReference>
<dbReference type="SUPFAM" id="SSF47353">
    <property type="entry name" value="Retrovirus capsid dimerization domain-like"/>
    <property type="match status" value="1"/>
</dbReference>
<dbReference type="PROSITE" id="PS50175">
    <property type="entry name" value="ASP_PROT_RETROV"/>
    <property type="match status" value="1"/>
</dbReference>
<evidence type="ECO:0000256" key="1">
    <source>
        <dbReference type="ARBA" id="ARBA00012493"/>
    </source>
</evidence>
<dbReference type="InterPro" id="IPR018061">
    <property type="entry name" value="Retropepsins"/>
</dbReference>
<feature type="domain" description="Integrase catalytic" evidence="11">
    <location>
        <begin position="1008"/>
        <end position="1166"/>
    </location>
</feature>
<dbReference type="FunFam" id="3.10.20.370:FF:000001">
    <property type="entry name" value="Retrovirus-related Pol polyprotein from transposon 17.6-like protein"/>
    <property type="match status" value="1"/>
</dbReference>
<dbReference type="SUPFAM" id="SSF50630">
    <property type="entry name" value="Acid proteases"/>
    <property type="match status" value="1"/>
</dbReference>
<dbReference type="AlphaFoldDB" id="A0A4Y2EBB6"/>
<dbReference type="InterPro" id="IPR043128">
    <property type="entry name" value="Rev_trsase/Diguanyl_cyclase"/>
</dbReference>
<keyword evidence="6" id="KW-0378">Hydrolase</keyword>
<dbReference type="Gene3D" id="2.40.70.10">
    <property type="entry name" value="Acid Proteases"/>
    <property type="match status" value="1"/>
</dbReference>
<dbReference type="Pfam" id="PF00665">
    <property type="entry name" value="rve"/>
    <property type="match status" value="1"/>
</dbReference>
<dbReference type="Pfam" id="PF00078">
    <property type="entry name" value="RVT_1"/>
    <property type="match status" value="1"/>
</dbReference>
<dbReference type="SMART" id="SM00343">
    <property type="entry name" value="ZnF_C2HC"/>
    <property type="match status" value="1"/>
</dbReference>
<dbReference type="CDD" id="cd00303">
    <property type="entry name" value="retropepsin_like"/>
    <property type="match status" value="1"/>
</dbReference>
<dbReference type="CDD" id="cd01647">
    <property type="entry name" value="RT_LTR"/>
    <property type="match status" value="1"/>
</dbReference>